<proteinExistence type="predicted"/>
<accession>A0ACC7M895</accession>
<evidence type="ECO:0000313" key="1">
    <source>
        <dbReference type="EMBL" id="MFJ1467803.1"/>
    </source>
</evidence>
<evidence type="ECO:0000313" key="2">
    <source>
        <dbReference type="Proteomes" id="UP001168096"/>
    </source>
</evidence>
<name>A0ACC7M895_9BURK</name>
<keyword evidence="2" id="KW-1185">Reference proteome</keyword>
<dbReference type="Proteomes" id="UP001168096">
    <property type="component" value="Unassembled WGS sequence"/>
</dbReference>
<protein>
    <submittedName>
        <fullName evidence="1">Uncharacterized protein</fullName>
    </submittedName>
</protein>
<organism evidence="1 2">
    <name type="scientific">Massilia orientalis</name>
    <dbReference type="NCBI Taxonomy" id="3050128"/>
    <lineage>
        <taxon>Bacteria</taxon>
        <taxon>Pseudomonadati</taxon>
        <taxon>Pseudomonadota</taxon>
        <taxon>Betaproteobacteria</taxon>
        <taxon>Burkholderiales</taxon>
        <taxon>Oxalobacteraceae</taxon>
        <taxon>Telluria group</taxon>
        <taxon>Massilia</taxon>
    </lineage>
</organism>
<dbReference type="EMBL" id="JASNRB020000005">
    <property type="protein sequence ID" value="MFJ1467803.1"/>
    <property type="molecule type" value="Genomic_DNA"/>
</dbReference>
<gene>
    <name evidence="1" type="ORF">QPK29_008790</name>
</gene>
<comment type="caution">
    <text evidence="1">The sequence shown here is derived from an EMBL/GenBank/DDBJ whole genome shotgun (WGS) entry which is preliminary data.</text>
</comment>
<reference evidence="1" key="1">
    <citation type="submission" date="2024-11" db="EMBL/GenBank/DDBJ databases">
        <title>Description of Massilia orientalis sp. nov., isolated from rhizosphere soil of Ageratina adenophora.</title>
        <authorList>
            <person name="Wang Y."/>
        </authorList>
    </citation>
    <scope>NUCLEOTIDE SEQUENCE</scope>
    <source>
        <strain evidence="1">YIM B02787</strain>
    </source>
</reference>
<sequence length="87" mass="9471">MDGKRIGRFALLPSGGVSQLISDGQVTSTHVPGIALLDQFETSACYLLVTDQDCPFEETFHFILLDRDLHVCARRSLGAAFSFVPGN</sequence>